<name>A0AAV7K798_9METZ</name>
<dbReference type="PRINTS" id="PR00080">
    <property type="entry name" value="SDRFAMILY"/>
</dbReference>
<proteinExistence type="predicted"/>
<keyword evidence="3" id="KW-1185">Reference proteome</keyword>
<reference evidence="2 3" key="1">
    <citation type="journal article" date="2023" name="BMC Biol.">
        <title>The compact genome of the sponge Oopsacas minuta (Hexactinellida) is lacking key metazoan core genes.</title>
        <authorList>
            <person name="Santini S."/>
            <person name="Schenkelaars Q."/>
            <person name="Jourda C."/>
            <person name="Duchesne M."/>
            <person name="Belahbib H."/>
            <person name="Rocher C."/>
            <person name="Selva M."/>
            <person name="Riesgo A."/>
            <person name="Vervoort M."/>
            <person name="Leys S.P."/>
            <person name="Kodjabachian L."/>
            <person name="Le Bivic A."/>
            <person name="Borchiellini C."/>
            <person name="Claverie J.M."/>
            <person name="Renard E."/>
        </authorList>
    </citation>
    <scope>NUCLEOTIDE SEQUENCE [LARGE SCALE GENOMIC DNA]</scope>
    <source>
        <strain evidence="2">SPO-2</strain>
    </source>
</reference>
<dbReference type="AlphaFoldDB" id="A0AAV7K798"/>
<dbReference type="InterPro" id="IPR002347">
    <property type="entry name" value="SDR_fam"/>
</dbReference>
<gene>
    <name evidence="2" type="ORF">LOD99_1413</name>
</gene>
<dbReference type="PANTHER" id="PTHR42820:SF1">
    <property type="entry name" value="SHORT-CHAIN DEHYDROGENASE_REDUCTASE FAMILY PROTEIN"/>
    <property type="match status" value="1"/>
</dbReference>
<dbReference type="Gene3D" id="3.40.50.720">
    <property type="entry name" value="NAD(P)-binding Rossmann-like Domain"/>
    <property type="match status" value="2"/>
</dbReference>
<sequence length="525" mass="56624">MASILPGKKIALVTGGGSGIGRTTAVKFSINGYNVIVADIDKKSADQTVELLKTEGLAVEVDVTIESQVEAMVKAGVDRFGRIDACYNNAGIASPRTRVPNVKSEDFSRVMDVNVKGVFLCMKYEIQQFLQQEPLEIELDNSVVDPNVSEALLAKSAPKPVRGYIVNMSSILGEIPLPGSSPYVASKWAVIGLSKTAASEYANDGILINCICPSFSASILVDKLSENMKEKLIARTSSGRFGTQAEIAETVLWLCSEDSTSDWAGRGIGQTTAIKFSANGYNVIVADIDKKSADQTVALLKTEGLAVEVDVTNESQVEAMVKAGVDRFGRIDACFNNAGILSPTCKLPNVKSEDFSKVMDVNVKGVFLCMRYEIKQFLQQEPLEIELDNSVVDPNVSEALLAKSAPKPVRGYIVNMSSILGKIPVPEFSPYVASKWAVTGLTKTTASKFANDGILINCICPSIIATLLIEKMSESIQDKLLERYSSGRFGTQAEIAEVFSGCVLFTSECCITDFGKIVPNILFCF</sequence>
<dbReference type="EMBL" id="JAKMXF010000144">
    <property type="protein sequence ID" value="KAI6656618.1"/>
    <property type="molecule type" value="Genomic_DNA"/>
</dbReference>
<dbReference type="InterPro" id="IPR036291">
    <property type="entry name" value="NAD(P)-bd_dom_sf"/>
</dbReference>
<dbReference type="InterPro" id="IPR020904">
    <property type="entry name" value="Sc_DH/Rdtase_CS"/>
</dbReference>
<comment type="caution">
    <text evidence="2">The sequence shown here is derived from an EMBL/GenBank/DDBJ whole genome shotgun (WGS) entry which is preliminary data.</text>
</comment>
<dbReference type="Pfam" id="PF00106">
    <property type="entry name" value="adh_short"/>
    <property type="match status" value="1"/>
</dbReference>
<dbReference type="Pfam" id="PF13561">
    <property type="entry name" value="adh_short_C2"/>
    <property type="match status" value="3"/>
</dbReference>
<protein>
    <recommendedName>
        <fullName evidence="4">NAD(P)-binding protein</fullName>
    </recommendedName>
</protein>
<dbReference type="GO" id="GO:0016491">
    <property type="term" value="F:oxidoreductase activity"/>
    <property type="evidence" value="ECO:0007669"/>
    <property type="project" value="UniProtKB-KW"/>
</dbReference>
<keyword evidence="1" id="KW-0560">Oxidoreductase</keyword>
<dbReference type="CDD" id="cd05233">
    <property type="entry name" value="SDR_c"/>
    <property type="match status" value="2"/>
</dbReference>
<evidence type="ECO:0000313" key="3">
    <source>
        <dbReference type="Proteomes" id="UP001165289"/>
    </source>
</evidence>
<dbReference type="Proteomes" id="UP001165289">
    <property type="component" value="Unassembled WGS sequence"/>
</dbReference>
<organism evidence="2 3">
    <name type="scientific">Oopsacas minuta</name>
    <dbReference type="NCBI Taxonomy" id="111878"/>
    <lineage>
        <taxon>Eukaryota</taxon>
        <taxon>Metazoa</taxon>
        <taxon>Porifera</taxon>
        <taxon>Hexactinellida</taxon>
        <taxon>Hexasterophora</taxon>
        <taxon>Lyssacinosida</taxon>
        <taxon>Leucopsacidae</taxon>
        <taxon>Oopsacas</taxon>
    </lineage>
</organism>
<evidence type="ECO:0008006" key="4">
    <source>
        <dbReference type="Google" id="ProtNLM"/>
    </source>
</evidence>
<evidence type="ECO:0000256" key="1">
    <source>
        <dbReference type="ARBA" id="ARBA00023002"/>
    </source>
</evidence>
<dbReference type="PROSITE" id="PS00061">
    <property type="entry name" value="ADH_SHORT"/>
    <property type="match status" value="2"/>
</dbReference>
<dbReference type="PRINTS" id="PR00081">
    <property type="entry name" value="GDHRDH"/>
</dbReference>
<dbReference type="PANTHER" id="PTHR42820">
    <property type="entry name" value="SHORT-CHAIN DEHYDROGENASE REDUCTASE"/>
    <property type="match status" value="1"/>
</dbReference>
<accession>A0AAV7K798</accession>
<dbReference type="SUPFAM" id="SSF51735">
    <property type="entry name" value="NAD(P)-binding Rossmann-fold domains"/>
    <property type="match status" value="2"/>
</dbReference>
<evidence type="ECO:0000313" key="2">
    <source>
        <dbReference type="EMBL" id="KAI6656618.1"/>
    </source>
</evidence>